<dbReference type="PANTHER" id="PTHR45753:SF3">
    <property type="entry name" value="ORNITHINE TRANSCARBAMYLASE, MITOCHONDRIAL"/>
    <property type="match status" value="1"/>
</dbReference>
<dbReference type="Pfam" id="PF02729">
    <property type="entry name" value="OTCace_N"/>
    <property type="match status" value="1"/>
</dbReference>
<dbReference type="GO" id="GO:0004585">
    <property type="term" value="F:ornithine carbamoyltransferase activity"/>
    <property type="evidence" value="ECO:0007669"/>
    <property type="project" value="TreeGrafter"/>
</dbReference>
<dbReference type="PANTHER" id="PTHR45753">
    <property type="entry name" value="ORNITHINE CARBAMOYLTRANSFERASE, MITOCHONDRIAL"/>
    <property type="match status" value="1"/>
</dbReference>
<dbReference type="GO" id="GO:0016597">
    <property type="term" value="F:amino acid binding"/>
    <property type="evidence" value="ECO:0007669"/>
    <property type="project" value="InterPro"/>
</dbReference>
<dbReference type="PRINTS" id="PR00100">
    <property type="entry name" value="AOTCASE"/>
</dbReference>
<dbReference type="AlphaFoldDB" id="A0A0F9ARD8"/>
<organism evidence="3">
    <name type="scientific">marine sediment metagenome</name>
    <dbReference type="NCBI Taxonomy" id="412755"/>
    <lineage>
        <taxon>unclassified sequences</taxon>
        <taxon>metagenomes</taxon>
        <taxon>ecological metagenomes</taxon>
    </lineage>
</organism>
<dbReference type="GO" id="GO:0019240">
    <property type="term" value="P:citrulline biosynthetic process"/>
    <property type="evidence" value="ECO:0007669"/>
    <property type="project" value="TreeGrafter"/>
</dbReference>
<evidence type="ECO:0000259" key="2">
    <source>
        <dbReference type="Pfam" id="PF02729"/>
    </source>
</evidence>
<feature type="non-terminal residue" evidence="3">
    <location>
        <position position="164"/>
    </location>
</feature>
<dbReference type="SUPFAM" id="SSF53671">
    <property type="entry name" value="Aspartate/ornithine carbamoyltransferase"/>
    <property type="match status" value="1"/>
</dbReference>
<accession>A0A0F9ARD8</accession>
<dbReference type="InterPro" id="IPR006132">
    <property type="entry name" value="Asp/Orn_carbamoyltranf_P-bd"/>
</dbReference>
<name>A0A0F9ARD8_9ZZZZ</name>
<dbReference type="InterPro" id="IPR006130">
    <property type="entry name" value="Asp/Orn_carbamoylTrfase"/>
</dbReference>
<protein>
    <recommendedName>
        <fullName evidence="2">Aspartate/ornithine carbamoyltransferase carbamoyl-P binding domain-containing protein</fullName>
    </recommendedName>
</protein>
<reference evidence="3" key="1">
    <citation type="journal article" date="2015" name="Nature">
        <title>Complex archaea that bridge the gap between prokaryotes and eukaryotes.</title>
        <authorList>
            <person name="Spang A."/>
            <person name="Saw J.H."/>
            <person name="Jorgensen S.L."/>
            <person name="Zaremba-Niedzwiedzka K."/>
            <person name="Martijn J."/>
            <person name="Lind A.E."/>
            <person name="van Eijk R."/>
            <person name="Schleper C."/>
            <person name="Guy L."/>
            <person name="Ettema T.J."/>
        </authorList>
    </citation>
    <scope>NUCLEOTIDE SEQUENCE</scope>
</reference>
<keyword evidence="1" id="KW-0808">Transferase</keyword>
<dbReference type="Gene3D" id="3.40.50.1370">
    <property type="entry name" value="Aspartate/ornithine carbamoyltransferase"/>
    <property type="match status" value="2"/>
</dbReference>
<evidence type="ECO:0000256" key="1">
    <source>
        <dbReference type="ARBA" id="ARBA00022679"/>
    </source>
</evidence>
<dbReference type="GO" id="GO:0042450">
    <property type="term" value="P:L-arginine biosynthetic process via ornithine"/>
    <property type="evidence" value="ECO:0007669"/>
    <property type="project" value="TreeGrafter"/>
</dbReference>
<comment type="caution">
    <text evidence="3">The sequence shown here is derived from an EMBL/GenBank/DDBJ whole genome shotgun (WGS) entry which is preliminary data.</text>
</comment>
<sequence>MQCKDLITIADLSPEDVDELFALTTEMKASYKRNEADHYLAGKTLGMIFEKSSMRTRVSFEAAMTQLGGHAIYLTKQDINLGVRESVKDVAAVLSRYVDCITIRTYAHETVVELANSSSVPVINALSDYTHPCQALADLYTIKEKKGGLENIKLAFVGDGNNVA</sequence>
<dbReference type="EMBL" id="LAZR01041375">
    <property type="protein sequence ID" value="KKL12144.1"/>
    <property type="molecule type" value="Genomic_DNA"/>
</dbReference>
<dbReference type="PRINTS" id="PR00102">
    <property type="entry name" value="OTCASE"/>
</dbReference>
<feature type="domain" description="Aspartate/ornithine carbamoyltransferase carbamoyl-P binding" evidence="2">
    <location>
        <begin position="4"/>
        <end position="144"/>
    </location>
</feature>
<dbReference type="InterPro" id="IPR036901">
    <property type="entry name" value="Asp/Orn_carbamoylTrfase_sf"/>
</dbReference>
<proteinExistence type="predicted"/>
<evidence type="ECO:0000313" key="3">
    <source>
        <dbReference type="EMBL" id="KKL12144.1"/>
    </source>
</evidence>
<dbReference type="InterPro" id="IPR002292">
    <property type="entry name" value="Orn/put_carbamltrans"/>
</dbReference>
<gene>
    <name evidence="3" type="ORF">LCGC14_2538720</name>
</gene>